<comment type="similarity">
    <text evidence="1">Belongs to the EFR3 family.</text>
</comment>
<evidence type="ECO:0000256" key="1">
    <source>
        <dbReference type="ARBA" id="ARBA00010216"/>
    </source>
</evidence>
<dbReference type="STRING" id="1684307.A0A316UBH8"/>
<dbReference type="GeneID" id="37016587"/>
<protein>
    <recommendedName>
        <fullName evidence="5">Protein EFR3</fullName>
    </recommendedName>
</protein>
<dbReference type="Proteomes" id="UP000245942">
    <property type="component" value="Unassembled WGS sequence"/>
</dbReference>
<evidence type="ECO:0000313" key="4">
    <source>
        <dbReference type="Proteomes" id="UP000245942"/>
    </source>
</evidence>
<sequence length="1099" mass="113967">MMCIPTPNHRKLVQDCYPPSKRIAGVENPSSNELGKLVYYAQSKPAKLSKVGKVLEERAAADARGVEGAGAANEKAKCGLLITIAILKALISECPRDITYISKSAQAIMAHAVKASAKSGNGGQRDLALSARASSTFFAYTSALDPARNSVEGELGASYLELLESFGYMATDRNTSDPEDLNRARLIGLGALSSAASSDVLYTSAFSRQASVIVPALLENMQAKSAPLDDLKAEAGKVASGSPTYTAFSSLAKKRPSHRKAPSLSGHVAGEKGPETAEVISASMGILHGLFKHADALQVQEAMKAVLGWMGGRGGTQQQWSNEEWARFLGTTLVRWTSLQYRFVILNSLLEHLVEDCEGPTSFKHGTLLEMIAAILKSKDLTLIGLSTSDALNNLAGLTVRRVHFDIKDPLLPQLVRCIESLAVHVYYADQLNDAAEELVARIVALNQPETDTAAAEATMRVSHLPRKSAATRRAGEAQKMESIRIVLFALMRIIIVANSNDAIVGKVRKRSRTNSDYAVREKGKASDPNSGITLAGARARIQPDALQPVTWLLASYDCGVRLAAAHLFIAYLKLEAQEPSAASSEAASLLHGISAAAYICTLSRSLRLPSTGSAGALENPLGQLVLVQRANESGSMTELRDESEAGVPLDYAALVLLFTLATDRLAGAALLAFVPALLAIDRGAARDLVAEGSPASLVTQRRHTTRLFLAKVWVAISEKWAVPSVRKEASTVLAALSDEILPTVPEPTRSLTLPEEVDLFPDFAEDASAGEGSAAASPVFDPSRIMKALASSAEVQTNTGMPEEALMRWFGRDWSVAMAIDDSAVGASPYHDPALENAMGNGHADKATRLTFETAAGNGSADMAANGSGQHPIGVDDFRQALGSKSVHGGGGAAGGAGRSVRTNRQPLQDSSLSKAGAAGGLQGLDIPIPGLRASTSGQRMSLSASRDSPFKNRTSAAPDAASLDGSVNSGVANGSGPTPLSAAERRASRRASRQQAPGGAGGAEYNGGASPVGGLVNGNGVGSGSAFANGYAHGMGQGGVSRAEGTSSVAGLLDSLGIDEGTGEGAFTGAGGAAGNGAGAGAGAGAKTHALVPPHAA</sequence>
<organism evidence="3 4">
    <name type="scientific">Pseudomicrostroma glucosiphilum</name>
    <dbReference type="NCBI Taxonomy" id="1684307"/>
    <lineage>
        <taxon>Eukaryota</taxon>
        <taxon>Fungi</taxon>
        <taxon>Dikarya</taxon>
        <taxon>Basidiomycota</taxon>
        <taxon>Ustilaginomycotina</taxon>
        <taxon>Exobasidiomycetes</taxon>
        <taxon>Microstromatales</taxon>
        <taxon>Microstromatales incertae sedis</taxon>
        <taxon>Pseudomicrostroma</taxon>
    </lineage>
</organism>
<evidence type="ECO:0000313" key="3">
    <source>
        <dbReference type="EMBL" id="PWN22546.1"/>
    </source>
</evidence>
<feature type="compositionally biased region" description="Gly residues" evidence="2">
    <location>
        <begin position="889"/>
        <end position="899"/>
    </location>
</feature>
<dbReference type="GO" id="GO:0072659">
    <property type="term" value="P:protein localization to plasma membrane"/>
    <property type="evidence" value="ECO:0007669"/>
    <property type="project" value="InterPro"/>
</dbReference>
<evidence type="ECO:0008006" key="5">
    <source>
        <dbReference type="Google" id="ProtNLM"/>
    </source>
</evidence>
<dbReference type="OrthoDB" id="274691at2759"/>
<feature type="region of interest" description="Disordered" evidence="2">
    <location>
        <begin position="883"/>
        <end position="1008"/>
    </location>
</feature>
<keyword evidence="4" id="KW-1185">Reference proteome</keyword>
<dbReference type="RefSeq" id="XP_025349706.1">
    <property type="nucleotide sequence ID" value="XM_025494853.1"/>
</dbReference>
<proteinExistence type="inferred from homology"/>
<dbReference type="PANTHER" id="PTHR47766">
    <property type="entry name" value="PROTEIN EFR3"/>
    <property type="match status" value="1"/>
</dbReference>
<dbReference type="InterPro" id="IPR039786">
    <property type="entry name" value="EFR3"/>
</dbReference>
<feature type="compositionally biased region" description="Polar residues" evidence="2">
    <location>
        <begin position="935"/>
        <end position="957"/>
    </location>
</feature>
<feature type="compositionally biased region" description="Polar residues" evidence="2">
    <location>
        <begin position="902"/>
        <end position="915"/>
    </location>
</feature>
<dbReference type="EMBL" id="KZ819323">
    <property type="protein sequence ID" value="PWN22546.1"/>
    <property type="molecule type" value="Genomic_DNA"/>
</dbReference>
<dbReference type="AlphaFoldDB" id="A0A316UBH8"/>
<evidence type="ECO:0000256" key="2">
    <source>
        <dbReference type="SAM" id="MobiDB-lite"/>
    </source>
</evidence>
<dbReference type="InterPro" id="IPR049150">
    <property type="entry name" value="EFR3_HEAT-like_rpt"/>
</dbReference>
<accession>A0A316UBH8</accession>
<name>A0A316UBH8_9BASI</name>
<dbReference type="Pfam" id="PF21072">
    <property type="entry name" value="EFR3"/>
    <property type="match status" value="1"/>
</dbReference>
<feature type="compositionally biased region" description="Low complexity" evidence="2">
    <location>
        <begin position="967"/>
        <end position="978"/>
    </location>
</feature>
<dbReference type="PANTHER" id="PTHR47766:SF1">
    <property type="entry name" value="PROTEIN EFR3"/>
    <property type="match status" value="1"/>
</dbReference>
<gene>
    <name evidence="3" type="ORF">BCV69DRAFT_311344</name>
</gene>
<reference evidence="3 4" key="1">
    <citation type="journal article" date="2018" name="Mol. Biol. Evol.">
        <title>Broad Genomic Sampling Reveals a Smut Pathogenic Ancestry of the Fungal Clade Ustilaginomycotina.</title>
        <authorList>
            <person name="Kijpornyongpan T."/>
            <person name="Mondo S.J."/>
            <person name="Barry K."/>
            <person name="Sandor L."/>
            <person name="Lee J."/>
            <person name="Lipzen A."/>
            <person name="Pangilinan J."/>
            <person name="LaButti K."/>
            <person name="Hainaut M."/>
            <person name="Henrissat B."/>
            <person name="Grigoriev I.V."/>
            <person name="Spatafora J.W."/>
            <person name="Aime M.C."/>
        </authorList>
    </citation>
    <scope>NUCLEOTIDE SEQUENCE [LARGE SCALE GENOMIC DNA]</scope>
    <source>
        <strain evidence="3 4">MCA 4718</strain>
    </source>
</reference>